<sequence length="481" mass="52518">MSEVTVTGSKPNEGLAKKIWYYSIGEGGTSIGTNGINNFALLFYTQVLGLNASLAGLALSISILWDAISDPMMGYISDNTKSRYGKRHIYMFIGGLLLSVSFMALWMVPESFTKSSSVLFAYLLFVNLILRTSLTIFVVPYTALGFEVCRGYESRAKLQSIRSFLNMCVNFIFGALAWTLFFSDSVNEMGVRIDGTKNPDNFITMGLTLGLVALILIMLCTFLTREYAKSSENEKKNAGFKEFIKSTKDILSDKMAFKVFCLLFVAQIGTMLTAQLQIFSYVEFMSFSSAEKTFVHGSTMIGFALGALSITSLVNYLEKKYIVFIAVSVSSLGGILMYLVFAIDVLSLDLVNNKDNVVTLIFSLFQGMYWVGAGIIIPLAASMVADVSAVNEARTGQSKDGGYSSMFSFAMKSSGSLALLFSGSLLALAGYIEGSSSQTPEVALQIASFAFLVGPIFLTISTVFMKGYNINRDVINQLNKS</sequence>
<dbReference type="InterPro" id="IPR036259">
    <property type="entry name" value="MFS_trans_sf"/>
</dbReference>
<keyword evidence="2" id="KW-1133">Transmembrane helix</keyword>
<feature type="transmembrane region" description="Helical" evidence="2">
    <location>
        <begin position="89"/>
        <end position="108"/>
    </location>
</feature>
<dbReference type="PANTHER" id="PTHR11328">
    <property type="entry name" value="MAJOR FACILITATOR SUPERFAMILY DOMAIN-CONTAINING PROTEIN"/>
    <property type="match status" value="1"/>
</dbReference>
<dbReference type="InterPro" id="IPR039672">
    <property type="entry name" value="MFS_2"/>
</dbReference>
<keyword evidence="2" id="KW-0472">Membrane</keyword>
<feature type="transmembrane region" description="Helical" evidence="2">
    <location>
        <begin position="255"/>
        <end position="274"/>
    </location>
</feature>
<dbReference type="PANTHER" id="PTHR11328:SF24">
    <property type="entry name" value="MAJOR FACILITATOR SUPERFAMILY (MFS) PROFILE DOMAIN-CONTAINING PROTEIN"/>
    <property type="match status" value="1"/>
</dbReference>
<dbReference type="Pfam" id="PF13347">
    <property type="entry name" value="MFS_2"/>
    <property type="match status" value="1"/>
</dbReference>
<name>A0ABT1N6B4_9GAMM</name>
<proteinExistence type="inferred from homology"/>
<comment type="similarity">
    <text evidence="1">Belongs to the sodium:galactoside symporter (TC 2.A.2) family.</text>
</comment>
<feature type="transmembrane region" description="Helical" evidence="2">
    <location>
        <begin position="444"/>
        <end position="465"/>
    </location>
</feature>
<comment type="caution">
    <text evidence="3">The sequence shown here is derived from an EMBL/GenBank/DDBJ whole genome shotgun (WGS) entry which is preliminary data.</text>
</comment>
<accession>A0ABT1N6B4</accession>
<evidence type="ECO:0000256" key="2">
    <source>
        <dbReference type="SAM" id="Phobius"/>
    </source>
</evidence>
<organism evidence="3 4">
    <name type="scientific">Photobacterium pectinilyticum</name>
    <dbReference type="NCBI Taxonomy" id="2906793"/>
    <lineage>
        <taxon>Bacteria</taxon>
        <taxon>Pseudomonadati</taxon>
        <taxon>Pseudomonadota</taxon>
        <taxon>Gammaproteobacteria</taxon>
        <taxon>Vibrionales</taxon>
        <taxon>Vibrionaceae</taxon>
        <taxon>Photobacterium</taxon>
    </lineage>
</organism>
<evidence type="ECO:0000313" key="3">
    <source>
        <dbReference type="EMBL" id="MCQ1060293.1"/>
    </source>
</evidence>
<feature type="transmembrane region" description="Helical" evidence="2">
    <location>
        <begin position="294"/>
        <end position="314"/>
    </location>
</feature>
<reference evidence="3 4" key="1">
    <citation type="submission" date="2022-07" db="EMBL/GenBank/DDBJ databases">
        <title>Photobacterium pectinilyticum sp. nov., a marine bacterium isolated from surface seawater of Qingdao offshore.</title>
        <authorList>
            <person name="Wang X."/>
        </authorList>
    </citation>
    <scope>NUCLEOTIDE SEQUENCE [LARGE SCALE GENOMIC DNA]</scope>
    <source>
        <strain evidence="3 4">ZSDE20</strain>
    </source>
</reference>
<evidence type="ECO:0000313" key="4">
    <source>
        <dbReference type="Proteomes" id="UP001524460"/>
    </source>
</evidence>
<dbReference type="EMBL" id="JANEYT010000064">
    <property type="protein sequence ID" value="MCQ1060293.1"/>
    <property type="molecule type" value="Genomic_DNA"/>
</dbReference>
<dbReference type="Proteomes" id="UP001524460">
    <property type="component" value="Unassembled WGS sequence"/>
</dbReference>
<dbReference type="Gene3D" id="1.20.1250.20">
    <property type="entry name" value="MFS general substrate transporter like domains"/>
    <property type="match status" value="1"/>
</dbReference>
<feature type="transmembrane region" description="Helical" evidence="2">
    <location>
        <begin position="409"/>
        <end position="432"/>
    </location>
</feature>
<keyword evidence="4" id="KW-1185">Reference proteome</keyword>
<feature type="transmembrane region" description="Helical" evidence="2">
    <location>
        <begin position="164"/>
        <end position="182"/>
    </location>
</feature>
<dbReference type="RefSeq" id="WP_255044374.1">
    <property type="nucleotide sequence ID" value="NZ_JANEYT010000064.1"/>
</dbReference>
<feature type="transmembrane region" description="Helical" evidence="2">
    <location>
        <begin position="321"/>
        <end position="348"/>
    </location>
</feature>
<keyword evidence="2" id="KW-0812">Transmembrane</keyword>
<feature type="transmembrane region" description="Helical" evidence="2">
    <location>
        <begin position="47"/>
        <end position="68"/>
    </location>
</feature>
<evidence type="ECO:0000256" key="1">
    <source>
        <dbReference type="ARBA" id="ARBA00009617"/>
    </source>
</evidence>
<protein>
    <submittedName>
        <fullName evidence="3">MFS transporter</fullName>
    </submittedName>
</protein>
<feature type="transmembrane region" description="Helical" evidence="2">
    <location>
        <begin position="368"/>
        <end position="389"/>
    </location>
</feature>
<feature type="transmembrane region" description="Helical" evidence="2">
    <location>
        <begin position="202"/>
        <end position="223"/>
    </location>
</feature>
<dbReference type="SUPFAM" id="SSF103473">
    <property type="entry name" value="MFS general substrate transporter"/>
    <property type="match status" value="1"/>
</dbReference>
<gene>
    <name evidence="3" type="ORF">NHN17_19805</name>
</gene>
<feature type="transmembrane region" description="Helical" evidence="2">
    <location>
        <begin position="120"/>
        <end position="144"/>
    </location>
</feature>